<dbReference type="PANTHER" id="PTHR13318">
    <property type="entry name" value="PARTNER OF PAIRED, ISOFORM B-RELATED"/>
    <property type="match status" value="1"/>
</dbReference>
<evidence type="ECO:0000313" key="4">
    <source>
        <dbReference type="Proteomes" id="UP000621455"/>
    </source>
</evidence>
<proteinExistence type="predicted"/>
<name>A0ABX0NIZ9_9BURK</name>
<comment type="caution">
    <text evidence="3">The sequence shown here is derived from an EMBL/GenBank/DDBJ whole genome shotgun (WGS) entry which is preliminary data.</text>
</comment>
<evidence type="ECO:0000313" key="3">
    <source>
        <dbReference type="EMBL" id="NHZ82928.1"/>
    </source>
</evidence>
<dbReference type="EMBL" id="WHJG01000040">
    <property type="protein sequence ID" value="NHZ82928.1"/>
    <property type="molecule type" value="Genomic_DNA"/>
</dbReference>
<keyword evidence="4" id="KW-1185">Reference proteome</keyword>
<dbReference type="PANTHER" id="PTHR13318:SF190">
    <property type="entry name" value="PARTNER OF PAIRED, ISOFORM B"/>
    <property type="match status" value="1"/>
</dbReference>
<accession>A0ABX0NIZ9</accession>
<dbReference type="InterPro" id="IPR032675">
    <property type="entry name" value="LRR_dom_sf"/>
</dbReference>
<evidence type="ECO:0000259" key="2">
    <source>
        <dbReference type="Pfam" id="PF15655"/>
    </source>
</evidence>
<protein>
    <recommendedName>
        <fullName evidence="2">NTF2 fold immunity protein domain-containing protein</fullName>
    </recommendedName>
</protein>
<dbReference type="InterPro" id="IPR028049">
    <property type="entry name" value="Imm-NTF2"/>
</dbReference>
<sequence>MRAIPWPYGKPSTSIWMWEVPWAPSILSVPGWTRPWRSWQARRYRKRPRLRPIFTAGSTSRAPSPGKKRGSGNAPRILPAPEPGMLDVPARPRFLDFKERSFSAEDIAFLLSKPSIRGLTFTGCAIGDDAVQALCALPKLERLWLAASAVTDAVLPAIARIPALNWLVLDHTGITGTGLAAFAGHAKLRHLSLRCTKADDACVRHIAAIPRLSHVDLQGSALTPDGMLALAIHPTVRPGIGKAFGPDLADAFLREQRRLASRTPPGFVPAAGEAQALLDVLQGFWEAISAWETQLALDLKETPDTEEWRQPACAAIFDRFCTPKERTFGRPHALSFSSPPEYQRHTLLDVEWLSARKACVYTRDHCGKQSRFLLLKKGSAWRLDHKQQLFDGWTTAYL</sequence>
<dbReference type="Proteomes" id="UP000621455">
    <property type="component" value="Unassembled WGS sequence"/>
</dbReference>
<feature type="region of interest" description="Disordered" evidence="1">
    <location>
        <begin position="55"/>
        <end position="83"/>
    </location>
</feature>
<dbReference type="Gene3D" id="3.80.10.10">
    <property type="entry name" value="Ribonuclease Inhibitor"/>
    <property type="match status" value="2"/>
</dbReference>
<dbReference type="Pfam" id="PF15655">
    <property type="entry name" value="Imm-NTF2"/>
    <property type="match status" value="1"/>
</dbReference>
<organism evidence="3 4">
    <name type="scientific">Massilia frigida</name>
    <dbReference type="NCBI Taxonomy" id="2609281"/>
    <lineage>
        <taxon>Bacteria</taxon>
        <taxon>Pseudomonadati</taxon>
        <taxon>Pseudomonadota</taxon>
        <taxon>Betaproteobacteria</taxon>
        <taxon>Burkholderiales</taxon>
        <taxon>Oxalobacteraceae</taxon>
        <taxon>Telluria group</taxon>
        <taxon>Massilia</taxon>
    </lineage>
</organism>
<dbReference type="SUPFAM" id="SSF52047">
    <property type="entry name" value="RNI-like"/>
    <property type="match status" value="1"/>
</dbReference>
<gene>
    <name evidence="3" type="ORF">F2P44_27165</name>
</gene>
<evidence type="ECO:0000256" key="1">
    <source>
        <dbReference type="SAM" id="MobiDB-lite"/>
    </source>
</evidence>
<reference evidence="3 4" key="1">
    <citation type="submission" date="2019-10" db="EMBL/GenBank/DDBJ databases">
        <title>Taxonomy of Antarctic Massilia spp.: description of Massilia rubra sp. nov., Massilia aquatica sp. nov., Massilia mucilaginosa sp. nov., Massilia frigida sp. nov. isolated from streams, lakes and regoliths.</title>
        <authorList>
            <person name="Holochova P."/>
            <person name="Sedlacek I."/>
            <person name="Kralova S."/>
            <person name="Maslanova I."/>
            <person name="Busse H.-J."/>
            <person name="Stankova E."/>
            <person name="Vrbovska V."/>
            <person name="Kovarovic V."/>
            <person name="Bartak M."/>
            <person name="Svec P."/>
            <person name="Pantucek R."/>
        </authorList>
    </citation>
    <scope>NUCLEOTIDE SEQUENCE [LARGE SCALE GENOMIC DNA]</scope>
    <source>
        <strain evidence="3 4">CCM 8695</strain>
    </source>
</reference>
<feature type="domain" description="NTF2 fold immunity protein" evidence="2">
    <location>
        <begin position="279"/>
        <end position="393"/>
    </location>
</feature>